<keyword evidence="4 8" id="KW-0507">mRNA processing</keyword>
<feature type="domain" description="Clp1 C-terminal" evidence="9">
    <location>
        <begin position="329"/>
        <end position="456"/>
    </location>
</feature>
<dbReference type="PANTHER" id="PTHR12755:SF6">
    <property type="entry name" value="POLYRIBONUCLEOTIDE 5'-HYDROXYL-KINASE CLP1"/>
    <property type="match status" value="1"/>
</dbReference>
<organism evidence="12 13">
    <name type="scientific">Wickerhamomyces pijperi</name>
    <name type="common">Yeast</name>
    <name type="synonym">Pichia pijperi</name>
    <dbReference type="NCBI Taxonomy" id="599730"/>
    <lineage>
        <taxon>Eukaryota</taxon>
        <taxon>Fungi</taxon>
        <taxon>Dikarya</taxon>
        <taxon>Ascomycota</taxon>
        <taxon>Saccharomycotina</taxon>
        <taxon>Saccharomycetes</taxon>
        <taxon>Phaffomycetales</taxon>
        <taxon>Wickerhamomycetaceae</taxon>
        <taxon>Wickerhamomyces</taxon>
    </lineage>
</organism>
<comment type="subunit">
    <text evidence="8">Component of a pre-mRNA cleavage factor complex. Interacts directly with PCF11.</text>
</comment>
<evidence type="ECO:0000256" key="8">
    <source>
        <dbReference type="HAMAP-Rule" id="MF_03035"/>
    </source>
</evidence>
<dbReference type="Pfam" id="PF16575">
    <property type="entry name" value="CLP1_P"/>
    <property type="match status" value="1"/>
</dbReference>
<evidence type="ECO:0000259" key="9">
    <source>
        <dbReference type="Pfam" id="PF06807"/>
    </source>
</evidence>
<dbReference type="GO" id="GO:0006388">
    <property type="term" value="P:tRNA splicing, via endonucleolytic cleavage and ligation"/>
    <property type="evidence" value="ECO:0007669"/>
    <property type="project" value="TreeGrafter"/>
</dbReference>
<gene>
    <name evidence="8" type="primary">CLP1</name>
    <name evidence="12" type="ORF">WICPIJ_003956</name>
</gene>
<feature type="binding site" evidence="8">
    <location>
        <position position="32"/>
    </location>
    <ligand>
        <name>ATP</name>
        <dbReference type="ChEBI" id="CHEBI:30616"/>
    </ligand>
</feature>
<dbReference type="PANTHER" id="PTHR12755">
    <property type="entry name" value="CLEAVAGE/POLYADENYLATION FACTOR IA SUBUNIT CLP1P"/>
    <property type="match status" value="1"/>
</dbReference>
<dbReference type="Proteomes" id="UP000774326">
    <property type="component" value="Unassembled WGS sequence"/>
</dbReference>
<evidence type="ECO:0000256" key="6">
    <source>
        <dbReference type="ARBA" id="ARBA00022840"/>
    </source>
</evidence>
<feature type="domain" description="Clp1 P-loop" evidence="11">
    <location>
        <begin position="127"/>
        <end position="323"/>
    </location>
</feature>
<feature type="binding site" evidence="8">
    <location>
        <begin position="130"/>
        <end position="135"/>
    </location>
    <ligand>
        <name>ATP</name>
        <dbReference type="ChEBI" id="CHEBI:30616"/>
    </ligand>
</feature>
<keyword evidence="13" id="KW-1185">Reference proteome</keyword>
<dbReference type="InterPro" id="IPR010655">
    <property type="entry name" value="Clp1_C"/>
</dbReference>
<comment type="function">
    <text evidence="8">Required for endonucleolytic cleavage during polyadenylation-dependent pre-mRNA 3'-end formation.</text>
</comment>
<dbReference type="GO" id="GO:0051731">
    <property type="term" value="F:polynucleotide 5'-hydroxyl-kinase activity"/>
    <property type="evidence" value="ECO:0007669"/>
    <property type="project" value="InterPro"/>
</dbReference>
<dbReference type="FunFam" id="2.60.120.1030:FF:000001">
    <property type="entry name" value="Protein CLP1 homolog 5"/>
    <property type="match status" value="1"/>
</dbReference>
<dbReference type="GO" id="GO:0031124">
    <property type="term" value="P:mRNA 3'-end processing"/>
    <property type="evidence" value="ECO:0007669"/>
    <property type="project" value="UniProtKB-UniRule"/>
</dbReference>
<evidence type="ECO:0000313" key="13">
    <source>
        <dbReference type="Proteomes" id="UP000774326"/>
    </source>
</evidence>
<dbReference type="GO" id="GO:0005524">
    <property type="term" value="F:ATP binding"/>
    <property type="evidence" value="ECO:0007669"/>
    <property type="project" value="UniProtKB-UniRule"/>
</dbReference>
<accession>A0A9P8Q904</accession>
<evidence type="ECO:0000256" key="1">
    <source>
        <dbReference type="ARBA" id="ARBA00004123"/>
    </source>
</evidence>
<evidence type="ECO:0000256" key="2">
    <source>
        <dbReference type="ARBA" id="ARBA00018706"/>
    </source>
</evidence>
<comment type="similarity">
    <text evidence="8">Belongs to the Clp1 family. Clp1 subfamily.</text>
</comment>
<evidence type="ECO:0000256" key="3">
    <source>
        <dbReference type="ARBA" id="ARBA00019824"/>
    </source>
</evidence>
<feature type="binding site" evidence="8">
    <location>
        <position position="71"/>
    </location>
    <ligand>
        <name>ATP</name>
        <dbReference type="ChEBI" id="CHEBI:30616"/>
    </ligand>
</feature>
<evidence type="ECO:0000259" key="11">
    <source>
        <dbReference type="Pfam" id="PF16575"/>
    </source>
</evidence>
<dbReference type="GO" id="GO:0005849">
    <property type="term" value="C:mRNA cleavage factor complex"/>
    <property type="evidence" value="ECO:0007669"/>
    <property type="project" value="UniProtKB-UniRule"/>
</dbReference>
<dbReference type="AlphaFoldDB" id="A0A9P8Q904"/>
<dbReference type="InterPro" id="IPR027417">
    <property type="entry name" value="P-loop_NTPase"/>
</dbReference>
<evidence type="ECO:0000313" key="12">
    <source>
        <dbReference type="EMBL" id="KAH3685079.1"/>
    </source>
</evidence>
<evidence type="ECO:0000256" key="5">
    <source>
        <dbReference type="ARBA" id="ARBA00022741"/>
    </source>
</evidence>
<dbReference type="Pfam" id="PF16573">
    <property type="entry name" value="CLP1_N"/>
    <property type="match status" value="1"/>
</dbReference>
<dbReference type="OrthoDB" id="258143at2759"/>
<dbReference type="InterPro" id="IPR032324">
    <property type="entry name" value="Clp1_N"/>
</dbReference>
<reference evidence="12" key="1">
    <citation type="journal article" date="2021" name="Open Biol.">
        <title>Shared evolutionary footprints suggest mitochondrial oxidative damage underlies multiple complex I losses in fungi.</title>
        <authorList>
            <person name="Schikora-Tamarit M.A."/>
            <person name="Marcet-Houben M."/>
            <person name="Nosek J."/>
            <person name="Gabaldon T."/>
        </authorList>
    </citation>
    <scope>NUCLEOTIDE SEQUENCE</scope>
    <source>
        <strain evidence="12">CBS2887</strain>
    </source>
</reference>
<keyword evidence="5 8" id="KW-0547">Nucleotide-binding</keyword>
<dbReference type="InterPro" id="IPR032319">
    <property type="entry name" value="CLP1_P"/>
</dbReference>
<evidence type="ECO:0000259" key="10">
    <source>
        <dbReference type="Pfam" id="PF16573"/>
    </source>
</evidence>
<dbReference type="SUPFAM" id="SSF52540">
    <property type="entry name" value="P-loop containing nucleoside triphosphate hydrolases"/>
    <property type="match status" value="1"/>
</dbReference>
<dbReference type="EMBL" id="JAEUBG010002181">
    <property type="protein sequence ID" value="KAH3685079.1"/>
    <property type="molecule type" value="Genomic_DNA"/>
</dbReference>
<reference evidence="12" key="2">
    <citation type="submission" date="2021-01" db="EMBL/GenBank/DDBJ databases">
        <authorList>
            <person name="Schikora-Tamarit M.A."/>
        </authorList>
    </citation>
    <scope>NUCLEOTIDE SEQUENCE</scope>
    <source>
        <strain evidence="12">CBS2887</strain>
    </source>
</reference>
<proteinExistence type="inferred from homology"/>
<keyword evidence="6 8" id="KW-0067">ATP-binding</keyword>
<comment type="caution">
    <text evidence="12">The sequence shown here is derived from an EMBL/GenBank/DDBJ whole genome shotgun (WGS) entry which is preliminary data.</text>
</comment>
<sequence>MLVSFPEDSILTKHIIKLKTDATIVEIEAKSEWRFEVAFEQKLLIKVVEGNAEIFGTELANDIEYKFTGAKASIYTHEGCKLQYQGEVSSEYISEETEMGHYINLHLALENIRNTAGSKAPNVLILGAKDSGKTTLAKILSSYALRMDRQPMLVNLDPSNSVFSIPGSLTATPISDIFDVEEGWGNTYTSGPTLLHPKQPNVRYYGYDDINTNLKFYKENISRLGLTALSRLQVDLDIKRTGMIVDTPPLGLKNIDLIQDIVSDFEISVIVVVGNERLFIDLRKKFNGRLSLVKIPKSAGVVEIDDAFKRKLQQRAIREYFHGTASTPLSPYTANVDYKYIKAYKPASGNTSVDAGFNPSIDQLGYDLSAVTGDAKSKSKLIESVENNSANLLYAVVAILHADKKDDEDVVARSSVFGFAVISGADDDKHFVRILLPVPGRVPDKAMIVGEFRYTE</sequence>
<dbReference type="InterPro" id="IPR028606">
    <property type="entry name" value="Clp1"/>
</dbReference>
<evidence type="ECO:0000256" key="4">
    <source>
        <dbReference type="ARBA" id="ARBA00022664"/>
    </source>
</evidence>
<evidence type="ECO:0000256" key="7">
    <source>
        <dbReference type="ARBA" id="ARBA00023242"/>
    </source>
</evidence>
<dbReference type="InterPro" id="IPR045116">
    <property type="entry name" value="Clp1/Grc3"/>
</dbReference>
<name>A0A9P8Q904_WICPI</name>
<dbReference type="Pfam" id="PF06807">
    <property type="entry name" value="Clp1"/>
    <property type="match status" value="1"/>
</dbReference>
<dbReference type="Gene3D" id="2.40.30.330">
    <property type="entry name" value="Pre-mRNA cleavage complex subunit Clp1, C-terminal domain"/>
    <property type="match status" value="1"/>
</dbReference>
<dbReference type="Gene3D" id="2.60.120.1030">
    <property type="entry name" value="Clp1, DNA binding domain"/>
    <property type="match status" value="1"/>
</dbReference>
<dbReference type="Gene3D" id="3.40.50.300">
    <property type="entry name" value="P-loop containing nucleotide triphosphate hydrolases"/>
    <property type="match status" value="1"/>
</dbReference>
<dbReference type="InterPro" id="IPR038238">
    <property type="entry name" value="Clp1_C_sf"/>
</dbReference>
<dbReference type="HAMAP" id="MF_03035">
    <property type="entry name" value="Clp1"/>
    <property type="match status" value="1"/>
</dbReference>
<comment type="subcellular location">
    <subcellularLocation>
        <location evidence="1 8">Nucleus</location>
    </subcellularLocation>
</comment>
<protein>
    <recommendedName>
        <fullName evidence="3">Polynucleotide 5'-hydroxyl-kinase GRC3</fullName>
    </recommendedName>
    <alternativeName>
        <fullName evidence="2">Polynucleotide 5'-hydroxyl-kinase grc3</fullName>
    </alternativeName>
</protein>
<dbReference type="InterPro" id="IPR038239">
    <property type="entry name" value="Clp1_N_sf"/>
</dbReference>
<keyword evidence="7 8" id="KW-0539">Nucleus</keyword>
<feature type="domain" description="Clp1 N-terminal" evidence="10">
    <location>
        <begin position="26"/>
        <end position="116"/>
    </location>
</feature>